<proteinExistence type="predicted"/>
<sequence>MLARTLLRRPLVSPGTLGIRYGAMSPTRRNASALRDLDRSTAHPRSVKARLEMLEKQIEEDRARLSPRLDLAHARSVKVRLEMLEKQVEEDRRSKADRSGSLEARVQRLEDDVVGLSPRPLEARVPRLKDRAVGLDSRPFEEAMKAIRCNRFWCTLAGVAFIGSALATSYVQNHR</sequence>
<name>A0A1J7IV41_9PEZI</name>
<evidence type="ECO:0000256" key="1">
    <source>
        <dbReference type="SAM" id="Phobius"/>
    </source>
</evidence>
<evidence type="ECO:0000313" key="2">
    <source>
        <dbReference type="EMBL" id="OIW31051.1"/>
    </source>
</evidence>
<dbReference type="InParanoid" id="A0A1J7IV41"/>
<dbReference type="AlphaFoldDB" id="A0A1J7IV41"/>
<reference evidence="2 3" key="1">
    <citation type="submission" date="2016-10" db="EMBL/GenBank/DDBJ databases">
        <title>Draft genome sequence of Coniochaeta ligniaria NRRL30616, a lignocellulolytic fungus for bioabatement of inhibitors in plant biomass hydrolysates.</title>
        <authorList>
            <consortium name="DOE Joint Genome Institute"/>
            <person name="Jimenez D.J."/>
            <person name="Hector R.E."/>
            <person name="Riley R."/>
            <person name="Sun H."/>
            <person name="Grigoriev I.V."/>
            <person name="Van Elsas J.D."/>
            <person name="Nichols N.N."/>
        </authorList>
    </citation>
    <scope>NUCLEOTIDE SEQUENCE [LARGE SCALE GENOMIC DNA]</scope>
    <source>
        <strain evidence="2 3">NRRL 30616</strain>
    </source>
</reference>
<keyword evidence="1" id="KW-1133">Transmembrane helix</keyword>
<organism evidence="2 3">
    <name type="scientific">Coniochaeta ligniaria NRRL 30616</name>
    <dbReference type="NCBI Taxonomy" id="1408157"/>
    <lineage>
        <taxon>Eukaryota</taxon>
        <taxon>Fungi</taxon>
        <taxon>Dikarya</taxon>
        <taxon>Ascomycota</taxon>
        <taxon>Pezizomycotina</taxon>
        <taxon>Sordariomycetes</taxon>
        <taxon>Sordariomycetidae</taxon>
        <taxon>Coniochaetales</taxon>
        <taxon>Coniochaetaceae</taxon>
        <taxon>Coniochaeta</taxon>
    </lineage>
</organism>
<keyword evidence="1" id="KW-0812">Transmembrane</keyword>
<dbReference type="EMBL" id="KV875096">
    <property type="protein sequence ID" value="OIW31051.1"/>
    <property type="molecule type" value="Genomic_DNA"/>
</dbReference>
<accession>A0A1J7IV41</accession>
<gene>
    <name evidence="2" type="ORF">CONLIGDRAFT_298560</name>
</gene>
<evidence type="ECO:0000313" key="3">
    <source>
        <dbReference type="Proteomes" id="UP000182658"/>
    </source>
</evidence>
<keyword evidence="3" id="KW-1185">Reference proteome</keyword>
<feature type="transmembrane region" description="Helical" evidence="1">
    <location>
        <begin position="152"/>
        <end position="171"/>
    </location>
</feature>
<keyword evidence="1" id="KW-0472">Membrane</keyword>
<protein>
    <submittedName>
        <fullName evidence="2">Uncharacterized protein</fullName>
    </submittedName>
</protein>
<dbReference type="Proteomes" id="UP000182658">
    <property type="component" value="Unassembled WGS sequence"/>
</dbReference>